<dbReference type="AlphaFoldDB" id="A0AAV4STW1"/>
<organism evidence="1 2">
    <name type="scientific">Caerostris extrusa</name>
    <name type="common">Bark spider</name>
    <name type="synonym">Caerostris bankana</name>
    <dbReference type="NCBI Taxonomy" id="172846"/>
    <lineage>
        <taxon>Eukaryota</taxon>
        <taxon>Metazoa</taxon>
        <taxon>Ecdysozoa</taxon>
        <taxon>Arthropoda</taxon>
        <taxon>Chelicerata</taxon>
        <taxon>Arachnida</taxon>
        <taxon>Araneae</taxon>
        <taxon>Araneomorphae</taxon>
        <taxon>Entelegynae</taxon>
        <taxon>Araneoidea</taxon>
        <taxon>Araneidae</taxon>
        <taxon>Caerostris</taxon>
    </lineage>
</organism>
<name>A0AAV4STW1_CAEEX</name>
<gene>
    <name evidence="1" type="ORF">CEXT_192671</name>
</gene>
<evidence type="ECO:0000313" key="2">
    <source>
        <dbReference type="Proteomes" id="UP001054945"/>
    </source>
</evidence>
<dbReference type="Proteomes" id="UP001054945">
    <property type="component" value="Unassembled WGS sequence"/>
</dbReference>
<sequence>MSSVKALSVGHISTPMYMVMERNDIPWSFRVFLKRSRLHGNQDSEPCCPRDEVKKNIITFLIHNVHWKFPAMSNFPKKKQNTSIRWRRSSSLYPPGIPFLQKRVASFSHKSYFSACFLLNVQFQFTNLLAQPFRLPTVIAVLFRAPKGDPIHPICRMWKPLASLRGRTLKRFVGTLPLPFHFLKK</sequence>
<protein>
    <submittedName>
        <fullName evidence="1">Uncharacterized protein</fullName>
    </submittedName>
</protein>
<reference evidence="1 2" key="1">
    <citation type="submission" date="2021-06" db="EMBL/GenBank/DDBJ databases">
        <title>Caerostris extrusa draft genome.</title>
        <authorList>
            <person name="Kono N."/>
            <person name="Arakawa K."/>
        </authorList>
    </citation>
    <scope>NUCLEOTIDE SEQUENCE [LARGE SCALE GENOMIC DNA]</scope>
</reference>
<accession>A0AAV4STW1</accession>
<dbReference type="EMBL" id="BPLR01010181">
    <property type="protein sequence ID" value="GIY37530.1"/>
    <property type="molecule type" value="Genomic_DNA"/>
</dbReference>
<keyword evidence="2" id="KW-1185">Reference proteome</keyword>
<comment type="caution">
    <text evidence="1">The sequence shown here is derived from an EMBL/GenBank/DDBJ whole genome shotgun (WGS) entry which is preliminary data.</text>
</comment>
<proteinExistence type="predicted"/>
<evidence type="ECO:0000313" key="1">
    <source>
        <dbReference type="EMBL" id="GIY37530.1"/>
    </source>
</evidence>